<dbReference type="Gene3D" id="3.40.50.720">
    <property type="entry name" value="NAD(P)-binding Rossmann-like Domain"/>
    <property type="match status" value="2"/>
</dbReference>
<dbReference type="RefSeq" id="WP_179500401.1">
    <property type="nucleotide sequence ID" value="NZ_JACCAA010000001.1"/>
</dbReference>
<keyword evidence="5" id="KW-1185">Reference proteome</keyword>
<sequence length="308" mass="32936">MPATQPAPRVVTLPFPVSRLQQVPASLDYRLFAGDEDPAVLAETDFWVPPYDVKLDYPSILAGLSRLQVVQAQFAGVDHLAEWMPDGATLCNARGVHDAATAEMGMTLILASLRQLPDFVLAQAEQRWAANNSAESLADKTVVIVGFGSIGQALARRLEGFECEVIGVTRSGRDGSRPTTELPTLLPTADVVVILTPLTDETRHLVDAPFLAAMRDSALLVNLARGAVVDTEALLAEVQSGRLHAALDVTDPEPLPSDHPLWRCPAVLITPHAAGGSSAMQPRIDRLVEAQLARFAAGLPLLNVVQQG</sequence>
<dbReference type="AlphaFoldDB" id="A0A7Y9RXG0"/>
<keyword evidence="1" id="KW-0560">Oxidoreductase</keyword>
<comment type="caution">
    <text evidence="4">The sequence shown here is derived from an EMBL/GenBank/DDBJ whole genome shotgun (WGS) entry which is preliminary data.</text>
</comment>
<keyword evidence="2" id="KW-0520">NAD</keyword>
<dbReference type="PANTHER" id="PTHR43333:SF1">
    <property type="entry name" value="D-ISOMER SPECIFIC 2-HYDROXYACID DEHYDROGENASE NAD-BINDING DOMAIN-CONTAINING PROTEIN"/>
    <property type="match status" value="1"/>
</dbReference>
<dbReference type="InterPro" id="IPR036291">
    <property type="entry name" value="NAD(P)-bd_dom_sf"/>
</dbReference>
<feature type="domain" description="D-isomer specific 2-hydroxyacid dehydrogenase NAD-binding" evidence="3">
    <location>
        <begin position="106"/>
        <end position="274"/>
    </location>
</feature>
<dbReference type="Proteomes" id="UP000540656">
    <property type="component" value="Unassembled WGS sequence"/>
</dbReference>
<evidence type="ECO:0000313" key="4">
    <source>
        <dbReference type="EMBL" id="NYG57079.1"/>
    </source>
</evidence>
<name>A0A7Y9RXG0_9ACTN</name>
<organism evidence="4 5">
    <name type="scientific">Nocardioides daedukensis</name>
    <dbReference type="NCBI Taxonomy" id="634462"/>
    <lineage>
        <taxon>Bacteria</taxon>
        <taxon>Bacillati</taxon>
        <taxon>Actinomycetota</taxon>
        <taxon>Actinomycetes</taxon>
        <taxon>Propionibacteriales</taxon>
        <taxon>Nocardioidaceae</taxon>
        <taxon>Nocardioides</taxon>
    </lineage>
</organism>
<accession>A0A7Y9RXG0</accession>
<dbReference type="PROSITE" id="PS00671">
    <property type="entry name" value="D_2_HYDROXYACID_DH_3"/>
    <property type="match status" value="1"/>
</dbReference>
<protein>
    <submittedName>
        <fullName evidence="4">Phosphoglycerate dehydrogenase-like enzyme</fullName>
    </submittedName>
</protein>
<dbReference type="Pfam" id="PF02826">
    <property type="entry name" value="2-Hacid_dh_C"/>
    <property type="match status" value="1"/>
</dbReference>
<evidence type="ECO:0000256" key="2">
    <source>
        <dbReference type="ARBA" id="ARBA00023027"/>
    </source>
</evidence>
<reference evidence="4 5" key="1">
    <citation type="submission" date="2020-07" db="EMBL/GenBank/DDBJ databases">
        <title>Sequencing the genomes of 1000 actinobacteria strains.</title>
        <authorList>
            <person name="Klenk H.-P."/>
        </authorList>
    </citation>
    <scope>NUCLEOTIDE SEQUENCE [LARGE SCALE GENOMIC DNA]</scope>
    <source>
        <strain evidence="4 5">DSM 23819</strain>
    </source>
</reference>
<dbReference type="InterPro" id="IPR006140">
    <property type="entry name" value="D-isomer_DH_NAD-bd"/>
</dbReference>
<dbReference type="SUPFAM" id="SSF52283">
    <property type="entry name" value="Formate/glycerate dehydrogenase catalytic domain-like"/>
    <property type="match status" value="1"/>
</dbReference>
<dbReference type="InterPro" id="IPR029753">
    <property type="entry name" value="D-isomer_DH_CS"/>
</dbReference>
<evidence type="ECO:0000256" key="1">
    <source>
        <dbReference type="ARBA" id="ARBA00023002"/>
    </source>
</evidence>
<evidence type="ECO:0000313" key="5">
    <source>
        <dbReference type="Proteomes" id="UP000540656"/>
    </source>
</evidence>
<dbReference type="GO" id="GO:0051287">
    <property type="term" value="F:NAD binding"/>
    <property type="evidence" value="ECO:0007669"/>
    <property type="project" value="InterPro"/>
</dbReference>
<gene>
    <name evidence="4" type="ORF">BJ980_000002</name>
</gene>
<proteinExistence type="predicted"/>
<dbReference type="EMBL" id="JACCAA010000001">
    <property type="protein sequence ID" value="NYG57079.1"/>
    <property type="molecule type" value="Genomic_DNA"/>
</dbReference>
<dbReference type="SUPFAM" id="SSF51735">
    <property type="entry name" value="NAD(P)-binding Rossmann-fold domains"/>
    <property type="match status" value="1"/>
</dbReference>
<evidence type="ECO:0000259" key="3">
    <source>
        <dbReference type="Pfam" id="PF02826"/>
    </source>
</evidence>
<dbReference type="GO" id="GO:0016616">
    <property type="term" value="F:oxidoreductase activity, acting on the CH-OH group of donors, NAD or NADP as acceptor"/>
    <property type="evidence" value="ECO:0007669"/>
    <property type="project" value="UniProtKB-ARBA"/>
</dbReference>
<dbReference type="PANTHER" id="PTHR43333">
    <property type="entry name" value="2-HACID_DH_C DOMAIN-CONTAINING PROTEIN"/>
    <property type="match status" value="1"/>
</dbReference>
<dbReference type="CDD" id="cd12166">
    <property type="entry name" value="2-Hacid_dh_7"/>
    <property type="match status" value="1"/>
</dbReference>